<dbReference type="AlphaFoldDB" id="A0A7R6PD90"/>
<dbReference type="PROSITE" id="PS51078">
    <property type="entry name" value="ICLR_ED"/>
    <property type="match status" value="1"/>
</dbReference>
<dbReference type="SUPFAM" id="SSF46785">
    <property type="entry name" value="Winged helix' DNA-binding domain"/>
    <property type="match status" value="1"/>
</dbReference>
<evidence type="ECO:0000259" key="7">
    <source>
        <dbReference type="PROSITE" id="PS51078"/>
    </source>
</evidence>
<evidence type="ECO:0000259" key="6">
    <source>
        <dbReference type="PROSITE" id="PS51077"/>
    </source>
</evidence>
<dbReference type="PROSITE" id="PS51077">
    <property type="entry name" value="HTH_ICLR"/>
    <property type="match status" value="1"/>
</dbReference>
<organism evidence="8 9">
    <name type="scientific">Neptunomonas japonica JAMM 1380</name>
    <dbReference type="NCBI Taxonomy" id="1441457"/>
    <lineage>
        <taxon>Bacteria</taxon>
        <taxon>Pseudomonadati</taxon>
        <taxon>Pseudomonadota</taxon>
        <taxon>Gammaproteobacteria</taxon>
        <taxon>Oceanospirillales</taxon>
        <taxon>Oceanospirillaceae</taxon>
        <taxon>Neptunomonas</taxon>
    </lineage>
</organism>
<dbReference type="RefSeq" id="WP_201348679.1">
    <property type="nucleotide sequence ID" value="NZ_AP014546.1"/>
</dbReference>
<dbReference type="Proteomes" id="UP000595332">
    <property type="component" value="Chromosome"/>
</dbReference>
<dbReference type="InterPro" id="IPR050707">
    <property type="entry name" value="HTH_MetabolicPath_Reg"/>
</dbReference>
<evidence type="ECO:0000256" key="5">
    <source>
        <dbReference type="ARBA" id="ARBA00042627"/>
    </source>
</evidence>
<feature type="domain" description="HTH iclR-type" evidence="6">
    <location>
        <begin position="9"/>
        <end position="77"/>
    </location>
</feature>
<accession>A0A7R6PD90</accession>
<dbReference type="Pfam" id="PF01614">
    <property type="entry name" value="IclR_C"/>
    <property type="match status" value="1"/>
</dbReference>
<dbReference type="Gene3D" id="3.30.450.40">
    <property type="match status" value="1"/>
</dbReference>
<name>A0A7R6PD90_9GAMM</name>
<evidence type="ECO:0000256" key="4">
    <source>
        <dbReference type="ARBA" id="ARBA00040379"/>
    </source>
</evidence>
<evidence type="ECO:0000313" key="9">
    <source>
        <dbReference type="Proteomes" id="UP000595332"/>
    </source>
</evidence>
<dbReference type="KEGG" id="njp:NEJAP_3685"/>
<dbReference type="PANTHER" id="PTHR30136">
    <property type="entry name" value="HELIX-TURN-HELIX TRANSCRIPTIONAL REGULATOR, ICLR FAMILY"/>
    <property type="match status" value="1"/>
</dbReference>
<proteinExistence type="predicted"/>
<dbReference type="InterPro" id="IPR036388">
    <property type="entry name" value="WH-like_DNA-bd_sf"/>
</dbReference>
<dbReference type="InterPro" id="IPR014757">
    <property type="entry name" value="Tscrpt_reg_IclR_C"/>
</dbReference>
<keyword evidence="2" id="KW-0238">DNA-binding</keyword>
<protein>
    <recommendedName>
        <fullName evidence="4">HTH-type transcriptional repressor AllR</fullName>
    </recommendedName>
    <alternativeName>
        <fullName evidence="5">Negative regulator of allantoin and glyoxylate utilization operons</fullName>
    </alternativeName>
</protein>
<keyword evidence="9" id="KW-1185">Reference proteome</keyword>
<gene>
    <name evidence="8" type="ORF">NEJAP_3685</name>
</gene>
<dbReference type="InterPro" id="IPR005471">
    <property type="entry name" value="Tscrpt_reg_IclR_N"/>
</dbReference>
<dbReference type="InterPro" id="IPR029016">
    <property type="entry name" value="GAF-like_dom_sf"/>
</dbReference>
<dbReference type="GO" id="GO:0045892">
    <property type="term" value="P:negative regulation of DNA-templated transcription"/>
    <property type="evidence" value="ECO:0007669"/>
    <property type="project" value="TreeGrafter"/>
</dbReference>
<dbReference type="GO" id="GO:0003677">
    <property type="term" value="F:DNA binding"/>
    <property type="evidence" value="ECO:0007669"/>
    <property type="project" value="UniProtKB-KW"/>
</dbReference>
<dbReference type="Pfam" id="PF09339">
    <property type="entry name" value="HTH_IclR"/>
    <property type="match status" value="1"/>
</dbReference>
<evidence type="ECO:0000256" key="2">
    <source>
        <dbReference type="ARBA" id="ARBA00023125"/>
    </source>
</evidence>
<dbReference type="GO" id="GO:0003700">
    <property type="term" value="F:DNA-binding transcription factor activity"/>
    <property type="evidence" value="ECO:0007669"/>
    <property type="project" value="TreeGrafter"/>
</dbReference>
<dbReference type="SUPFAM" id="SSF55781">
    <property type="entry name" value="GAF domain-like"/>
    <property type="match status" value="1"/>
</dbReference>
<keyword evidence="1" id="KW-0805">Transcription regulation</keyword>
<dbReference type="PANTHER" id="PTHR30136:SF24">
    <property type="entry name" value="HTH-TYPE TRANSCRIPTIONAL REPRESSOR ALLR"/>
    <property type="match status" value="1"/>
</dbReference>
<keyword evidence="3" id="KW-0804">Transcription</keyword>
<evidence type="ECO:0000313" key="8">
    <source>
        <dbReference type="EMBL" id="BBB31623.1"/>
    </source>
</evidence>
<dbReference type="InterPro" id="IPR036390">
    <property type="entry name" value="WH_DNA-bd_sf"/>
</dbReference>
<feature type="domain" description="IclR-ED" evidence="7">
    <location>
        <begin position="71"/>
        <end position="254"/>
    </location>
</feature>
<sequence length="261" mass="29238">MTSQRAGRGPSVTRVMEIVEAVSSLEQPMSPADLSFHLGIPKASLHRLIQQLEDDGYIQINMRGKVVPARRMYKVALGVLYSSRFQIQRQAILQRLGRQLDEACGIAIPDGTEMVYYDRVESSWPLQFNLKAGSRVPLWCTSSGKLYLSFLPKNMRHRVINNLPLDKLSRSTLTDPDSLEESLILTRANEMGIDNEEYIDGMVGCSVPIKNEDGQFIASLYTHVPVVRKSLEELKAYEPLLRQAAAEISDLLNSPVMDSGE</sequence>
<evidence type="ECO:0000256" key="3">
    <source>
        <dbReference type="ARBA" id="ARBA00023163"/>
    </source>
</evidence>
<reference evidence="8 9" key="1">
    <citation type="journal article" date="2008" name="Int. J. Syst. Evol. Microbiol.">
        <title>Neptunomonas japonica sp. nov., an Osedax japonicus symbiont-like bacterium isolated from sediment adjacent to sperm whale carcasses off Kagoshima, Japan.</title>
        <authorList>
            <person name="Miyazaki M."/>
            <person name="Nogi Y."/>
            <person name="Fujiwara Y."/>
            <person name="Kawato M."/>
            <person name="Kubokawa K."/>
            <person name="Horikoshi K."/>
        </authorList>
    </citation>
    <scope>NUCLEOTIDE SEQUENCE [LARGE SCALE GENOMIC DNA]</scope>
    <source>
        <strain evidence="8 9">JAMM 1380</strain>
    </source>
</reference>
<evidence type="ECO:0000256" key="1">
    <source>
        <dbReference type="ARBA" id="ARBA00023015"/>
    </source>
</evidence>
<dbReference type="EMBL" id="AP014546">
    <property type="protein sequence ID" value="BBB31623.1"/>
    <property type="molecule type" value="Genomic_DNA"/>
</dbReference>
<dbReference type="Gene3D" id="1.10.10.10">
    <property type="entry name" value="Winged helix-like DNA-binding domain superfamily/Winged helix DNA-binding domain"/>
    <property type="match status" value="1"/>
</dbReference>